<keyword evidence="2" id="KW-1185">Reference proteome</keyword>
<evidence type="ECO:0000313" key="2">
    <source>
        <dbReference type="Proteomes" id="UP001163223"/>
    </source>
</evidence>
<proteinExistence type="predicted"/>
<name>A0ACD4NR94_9HYPH</name>
<gene>
    <name evidence="1" type="ORF">OXU80_04220</name>
</gene>
<accession>A0ACD4NR94</accession>
<sequence length="222" mass="23569">MKRTRREFLVGAAILGAAALFGFGGDARAAPRGGSGPKVITPPTVRTARSSAVRASAAAGGHLHKHVGASPAYLASRTQSMDMRFSFEAAARRGRKGRKAAEALSQFRARPSRISSFRNGPTMDRIYEQAMRRERAQVAAWARTAKPGDSYRLGFSSAKPVGTVYTTMPGSGTGRHAPASRGEFILRKGGSAGVYPHTAKLFVGREAPTRRAGAATDRKAAR</sequence>
<protein>
    <submittedName>
        <fullName evidence="1">Uncharacterized protein</fullName>
    </submittedName>
</protein>
<dbReference type="Proteomes" id="UP001163223">
    <property type="component" value="Chromosome"/>
</dbReference>
<reference evidence="1" key="1">
    <citation type="submission" date="2022-11" db="EMBL/GenBank/DDBJ databases">
        <title>beta-Carotene-producing bacterium, Jeongeuplla avenae sp. nov., alleviates the salt stress of Arabidopsis seedlings.</title>
        <authorList>
            <person name="Jiang L."/>
            <person name="Lee J."/>
        </authorList>
    </citation>
    <scope>NUCLEOTIDE SEQUENCE</scope>
    <source>
        <strain evidence="1">DY_R2A_6</strain>
    </source>
</reference>
<evidence type="ECO:0000313" key="1">
    <source>
        <dbReference type="EMBL" id="WAJ29451.1"/>
    </source>
</evidence>
<organism evidence="1 2">
    <name type="scientific">Antarcticirhabdus aurantiaca</name>
    <dbReference type="NCBI Taxonomy" id="2606717"/>
    <lineage>
        <taxon>Bacteria</taxon>
        <taxon>Pseudomonadati</taxon>
        <taxon>Pseudomonadota</taxon>
        <taxon>Alphaproteobacteria</taxon>
        <taxon>Hyphomicrobiales</taxon>
        <taxon>Aurantimonadaceae</taxon>
        <taxon>Antarcticirhabdus</taxon>
    </lineage>
</organism>
<dbReference type="EMBL" id="CP113520">
    <property type="protein sequence ID" value="WAJ29451.1"/>
    <property type="molecule type" value="Genomic_DNA"/>
</dbReference>